<dbReference type="SUPFAM" id="SSF46894">
    <property type="entry name" value="C-terminal effector domain of the bipartite response regulators"/>
    <property type="match status" value="1"/>
</dbReference>
<keyword evidence="4" id="KW-1185">Reference proteome</keyword>
<dbReference type="InterPro" id="IPR016032">
    <property type="entry name" value="Sig_transdc_resp-reg_C-effctor"/>
</dbReference>
<accession>A0ABV6QB25</accession>
<reference evidence="3 4" key="1">
    <citation type="submission" date="2024-09" db="EMBL/GenBank/DDBJ databases">
        <authorList>
            <person name="Sun Q."/>
            <person name="Mori K."/>
        </authorList>
    </citation>
    <scope>NUCLEOTIDE SEQUENCE [LARGE SCALE GENOMIC DNA]</scope>
    <source>
        <strain evidence="3 4">NCAIM B.02481</strain>
    </source>
</reference>
<keyword evidence="1" id="KW-1133">Transmembrane helix</keyword>
<dbReference type="EMBL" id="JBHLTQ010000006">
    <property type="protein sequence ID" value="MFC0605499.1"/>
    <property type="molecule type" value="Genomic_DNA"/>
</dbReference>
<evidence type="ECO:0000313" key="3">
    <source>
        <dbReference type="EMBL" id="MFC0605499.1"/>
    </source>
</evidence>
<dbReference type="SMART" id="SM00421">
    <property type="entry name" value="HTH_LUXR"/>
    <property type="match status" value="1"/>
</dbReference>
<keyword evidence="1" id="KW-0472">Membrane</keyword>
<dbReference type="InterPro" id="IPR000792">
    <property type="entry name" value="Tscrpt_reg_LuxR_C"/>
</dbReference>
<evidence type="ECO:0000259" key="2">
    <source>
        <dbReference type="SMART" id="SM00421"/>
    </source>
</evidence>
<sequence>MRYLDSADSKISYKPDTAMRYLDSIPFPLEKSIKGNLGWYYQLKALVYESKGEQAELFKNFLLSLQYAEKEENYKIAGFASCELFYNLYITDKDSVAYEYLDKAKYYYEKANDKFGLLDVMQAPATVEFHDGNHNKSNELILSKLDYYKSIKEDGYYYMFSVFMLASNYIHLDDSVNTRKYFRIFKSLENDSTISSSLYKRHKVSLLICSTEPFLKTKKMDSAAYYFNEAKALRQYMNDADVKNYFNNLITYYDKLGNKEARESYTDSLDNYQNELFNSAMSVNFNVSSSLAQTKEELIEASHKKELNRFWIVILILLLIVLIAFVLLSYKQIRNKILELTKRKKDYNYLQENHEKLKAKTKGLESFIEQIKNNIKEVSKIDDKDVQRQQIKELYTSIRQNSSTLLIEGESHFQLINKLNIDFFNNLSQKHPELNESEIIICYYLFTGFKNKEIAAFLNTSIRSVESKRYRISKKLQTKKNGNSLVQYLVETFKDFS</sequence>
<comment type="caution">
    <text evidence="3">The sequence shown here is derived from an EMBL/GenBank/DDBJ whole genome shotgun (WGS) entry which is preliminary data.</text>
</comment>
<evidence type="ECO:0000256" key="1">
    <source>
        <dbReference type="SAM" id="Phobius"/>
    </source>
</evidence>
<dbReference type="RefSeq" id="WP_386064749.1">
    <property type="nucleotide sequence ID" value="NZ_JBHLTQ010000006.1"/>
</dbReference>
<organism evidence="3 4">
    <name type="scientific">Winogradskyella pulchriflava</name>
    <dbReference type="NCBI Taxonomy" id="1110688"/>
    <lineage>
        <taxon>Bacteria</taxon>
        <taxon>Pseudomonadati</taxon>
        <taxon>Bacteroidota</taxon>
        <taxon>Flavobacteriia</taxon>
        <taxon>Flavobacteriales</taxon>
        <taxon>Flavobacteriaceae</taxon>
        <taxon>Winogradskyella</taxon>
    </lineage>
</organism>
<proteinExistence type="predicted"/>
<gene>
    <name evidence="3" type="ORF">ACFFGA_13090</name>
</gene>
<evidence type="ECO:0000313" key="4">
    <source>
        <dbReference type="Proteomes" id="UP001589832"/>
    </source>
</evidence>
<dbReference type="InterPro" id="IPR036388">
    <property type="entry name" value="WH-like_DNA-bd_sf"/>
</dbReference>
<feature type="transmembrane region" description="Helical" evidence="1">
    <location>
        <begin position="310"/>
        <end position="330"/>
    </location>
</feature>
<dbReference type="Gene3D" id="1.10.10.10">
    <property type="entry name" value="Winged helix-like DNA-binding domain superfamily/Winged helix DNA-binding domain"/>
    <property type="match status" value="1"/>
</dbReference>
<name>A0ABV6QB25_9FLAO</name>
<dbReference type="Proteomes" id="UP001589832">
    <property type="component" value="Unassembled WGS sequence"/>
</dbReference>
<keyword evidence="1" id="KW-0812">Transmembrane</keyword>
<feature type="domain" description="HTH luxR-type" evidence="2">
    <location>
        <begin position="431"/>
        <end position="489"/>
    </location>
</feature>
<protein>
    <submittedName>
        <fullName evidence="3">Helix-turn-helix transcriptional regulator</fullName>
    </submittedName>
</protein>